<protein>
    <submittedName>
        <fullName evidence="1">Uncharacterized protein</fullName>
    </submittedName>
</protein>
<proteinExistence type="predicted"/>
<organism evidence="1 2">
    <name type="scientific">Microvirga makkahensis</name>
    <dbReference type="NCBI Taxonomy" id="1128670"/>
    <lineage>
        <taxon>Bacteria</taxon>
        <taxon>Pseudomonadati</taxon>
        <taxon>Pseudomonadota</taxon>
        <taxon>Alphaproteobacteria</taxon>
        <taxon>Hyphomicrobiales</taxon>
        <taxon>Methylobacteriaceae</taxon>
        <taxon>Microvirga</taxon>
    </lineage>
</organism>
<gene>
    <name evidence="1" type="ORF">GR328_03085</name>
</gene>
<accession>A0A7X3SMT0</accession>
<dbReference type="OrthoDB" id="3464282at2"/>
<comment type="caution">
    <text evidence="1">The sequence shown here is derived from an EMBL/GenBank/DDBJ whole genome shotgun (WGS) entry which is preliminary data.</text>
</comment>
<dbReference type="EMBL" id="WURB01000002">
    <property type="protein sequence ID" value="MXQ10458.1"/>
    <property type="molecule type" value="Genomic_DNA"/>
</dbReference>
<evidence type="ECO:0000313" key="1">
    <source>
        <dbReference type="EMBL" id="MXQ10458.1"/>
    </source>
</evidence>
<name>A0A7X3SMT0_9HYPH</name>
<dbReference type="Proteomes" id="UP000436483">
    <property type="component" value="Unassembled WGS sequence"/>
</dbReference>
<sequence>MIQGLYPFQDRNYTIFAFLADVHNEVGVQSIAQPRELPADISDGVVVNFWHCRDDAHSLSWLSMSELNDYDYDRTIKVEKRCGLMAAYCGGGDGGVNDDEVEVTTIRALLGDAFFDDLQELKARNAERIVFWFDN</sequence>
<reference evidence="1 2" key="2">
    <citation type="submission" date="2020-01" db="EMBL/GenBank/DDBJ databases">
        <title>Microvirga sp. nov., an arsenate reduction bacterium isolated from Tibet hotspring sediments.</title>
        <authorList>
            <person name="Xian W.-D."/>
            <person name="Li W.-J."/>
        </authorList>
    </citation>
    <scope>NUCLEOTIDE SEQUENCE [LARGE SCALE GENOMIC DNA]</scope>
    <source>
        <strain evidence="1 2">KCTC 23863</strain>
    </source>
</reference>
<dbReference type="AlphaFoldDB" id="A0A7X3SMT0"/>
<evidence type="ECO:0000313" key="2">
    <source>
        <dbReference type="Proteomes" id="UP000436483"/>
    </source>
</evidence>
<reference evidence="1 2" key="1">
    <citation type="submission" date="2019-12" db="EMBL/GenBank/DDBJ databases">
        <authorList>
            <person name="Yuan C.-G."/>
        </authorList>
    </citation>
    <scope>NUCLEOTIDE SEQUENCE [LARGE SCALE GENOMIC DNA]</scope>
    <source>
        <strain evidence="1 2">KCTC 23863</strain>
    </source>
</reference>
<keyword evidence="2" id="KW-1185">Reference proteome</keyword>